<feature type="domain" description="AMP-dependent synthetase/ligase" evidence="1">
    <location>
        <begin position="2"/>
        <end position="156"/>
    </location>
</feature>
<dbReference type="Pfam" id="PF00501">
    <property type="entry name" value="AMP-binding"/>
    <property type="match status" value="1"/>
</dbReference>
<evidence type="ECO:0000259" key="1">
    <source>
        <dbReference type="Pfam" id="PF00501"/>
    </source>
</evidence>
<dbReference type="InterPro" id="IPR000873">
    <property type="entry name" value="AMP-dep_synth/lig_dom"/>
</dbReference>
<keyword evidence="4" id="KW-1185">Reference proteome</keyword>
<comment type="caution">
    <text evidence="3">The sequence shown here is derived from an EMBL/GenBank/DDBJ whole genome shotgun (WGS) entry which is preliminary data.</text>
</comment>
<gene>
    <name evidence="3" type="ORF">QQX98_003190</name>
</gene>
<dbReference type="Proteomes" id="UP001498476">
    <property type="component" value="Unassembled WGS sequence"/>
</dbReference>
<accession>A0ABR1HFI5</accession>
<dbReference type="Gene3D" id="3.40.50.12780">
    <property type="entry name" value="N-terminal domain of ligase-like"/>
    <property type="match status" value="1"/>
</dbReference>
<evidence type="ECO:0008006" key="5">
    <source>
        <dbReference type="Google" id="ProtNLM"/>
    </source>
</evidence>
<dbReference type="SUPFAM" id="SSF56801">
    <property type="entry name" value="Acetyl-CoA synthetase-like"/>
    <property type="match status" value="1"/>
</dbReference>
<feature type="domain" description="AMP-binding enzyme C-terminal" evidence="2">
    <location>
        <begin position="211"/>
        <end position="294"/>
    </location>
</feature>
<dbReference type="EMBL" id="JAZAVJ010000036">
    <property type="protein sequence ID" value="KAK7419599.1"/>
    <property type="molecule type" value="Genomic_DNA"/>
</dbReference>
<dbReference type="InterPro" id="IPR042099">
    <property type="entry name" value="ANL_N_sf"/>
</dbReference>
<dbReference type="PANTHER" id="PTHR43201:SF6">
    <property type="entry name" value="ACYL COA SYNTHETASE (EUROFUNG)"/>
    <property type="match status" value="1"/>
</dbReference>
<dbReference type="Gene3D" id="3.30.300.30">
    <property type="match status" value="1"/>
</dbReference>
<evidence type="ECO:0000313" key="4">
    <source>
        <dbReference type="Proteomes" id="UP001498476"/>
    </source>
</evidence>
<evidence type="ECO:0000313" key="3">
    <source>
        <dbReference type="EMBL" id="KAK7419599.1"/>
    </source>
</evidence>
<organism evidence="3 4">
    <name type="scientific">Neonectria punicea</name>
    <dbReference type="NCBI Taxonomy" id="979145"/>
    <lineage>
        <taxon>Eukaryota</taxon>
        <taxon>Fungi</taxon>
        <taxon>Dikarya</taxon>
        <taxon>Ascomycota</taxon>
        <taxon>Pezizomycotina</taxon>
        <taxon>Sordariomycetes</taxon>
        <taxon>Hypocreomycetidae</taxon>
        <taxon>Hypocreales</taxon>
        <taxon>Nectriaceae</taxon>
        <taxon>Neonectria</taxon>
    </lineage>
</organism>
<dbReference type="InterPro" id="IPR025110">
    <property type="entry name" value="AMP-bd_C"/>
</dbReference>
<sequence>MGFLASFCHGSSIVFPSDSFNAARVLDAVVSEKATALLGVPTMFIAELDELTEHSHPITTIRTGLAAGSPVPPSLMASLRKRMNIQSMLIAYGMTETSPVTFITALDDSEEKMFGSIGKVLPHTGAKIVDGEGNVVPIGARGEICTSGFALQKGYWNDDAKTREAMRQDENGIVWMHTGDEGFIDAEGYGHITGRVKDLIIRGGENISPGEIENRLLENPAVGESCVVGLEDHKYGEAVSCFLKQANIESPRPSDEDIRSWVKQKLGRHKEPKHIFWVGEADVGEDIPKTGSGKYQKHLVRALGNSLVKKKLGTALAKL</sequence>
<protein>
    <recommendedName>
        <fullName evidence="5">AMP-dependent synthetase/ligase domain-containing protein</fullName>
    </recommendedName>
</protein>
<reference evidence="3 4" key="1">
    <citation type="journal article" date="2025" name="Microbiol. Resour. Announc.">
        <title>Draft genome sequences for Neonectria magnoliae and Neonectria punicea, canker pathogens of Liriodendron tulipifera and Acer saccharum in West Virginia.</title>
        <authorList>
            <person name="Petronek H.M."/>
            <person name="Kasson M.T."/>
            <person name="Metheny A.M."/>
            <person name="Stauder C.M."/>
            <person name="Lovett B."/>
            <person name="Lynch S.C."/>
            <person name="Garnas J.R."/>
            <person name="Kasson L.R."/>
            <person name="Stajich J.E."/>
        </authorList>
    </citation>
    <scope>NUCLEOTIDE SEQUENCE [LARGE SCALE GENOMIC DNA]</scope>
    <source>
        <strain evidence="3 4">NRRL 64653</strain>
    </source>
</reference>
<dbReference type="Pfam" id="PF13193">
    <property type="entry name" value="AMP-binding_C"/>
    <property type="match status" value="1"/>
</dbReference>
<dbReference type="InterPro" id="IPR045851">
    <property type="entry name" value="AMP-bd_C_sf"/>
</dbReference>
<dbReference type="PANTHER" id="PTHR43201">
    <property type="entry name" value="ACYL-COA SYNTHETASE"/>
    <property type="match status" value="1"/>
</dbReference>
<name>A0ABR1HFI5_9HYPO</name>
<proteinExistence type="predicted"/>
<evidence type="ECO:0000259" key="2">
    <source>
        <dbReference type="Pfam" id="PF13193"/>
    </source>
</evidence>